<comment type="caution">
    <text evidence="1">The sequence shown here is derived from an EMBL/GenBank/DDBJ whole genome shotgun (WGS) entry which is preliminary data.</text>
</comment>
<proteinExistence type="predicted"/>
<evidence type="ECO:0000313" key="2">
    <source>
        <dbReference type="Proteomes" id="UP001371218"/>
    </source>
</evidence>
<evidence type="ECO:0008006" key="3">
    <source>
        <dbReference type="Google" id="ProtNLM"/>
    </source>
</evidence>
<protein>
    <recommendedName>
        <fullName evidence="3">SMI1/KNR4 family protein</fullName>
    </recommendedName>
</protein>
<keyword evidence="2" id="KW-1185">Reference proteome</keyword>
<name>A0ABU9C0W7_9BURK</name>
<evidence type="ECO:0000313" key="1">
    <source>
        <dbReference type="EMBL" id="MEK8035009.1"/>
    </source>
</evidence>
<sequence length="192" mass="21433">MIDTNAFVAQFAGHQVPPFLLRLLEYQNVVGYGRYSQALTLSVGERSGLIHGWSADPEFLSRLLPFAMANASGSFYALWNNGSSAVVDQWPVVAFGDEGGEWVVAQNVSELLSLSTFDEEPMIDYHGVAFFKDPEWYQESEFLDDYKQWLKAQLNLEAIEDPAPLVAAAQAALQEAFNVWKQPFLKHKDGPA</sequence>
<gene>
    <name evidence="1" type="ORF">AACH06_29690</name>
</gene>
<organism evidence="1 2">
    <name type="scientific">Ideonella lacteola</name>
    <dbReference type="NCBI Taxonomy" id="2984193"/>
    <lineage>
        <taxon>Bacteria</taxon>
        <taxon>Pseudomonadati</taxon>
        <taxon>Pseudomonadota</taxon>
        <taxon>Betaproteobacteria</taxon>
        <taxon>Burkholderiales</taxon>
        <taxon>Sphaerotilaceae</taxon>
        <taxon>Ideonella</taxon>
    </lineage>
</organism>
<reference evidence="1 2" key="1">
    <citation type="submission" date="2024-04" db="EMBL/GenBank/DDBJ databases">
        <title>Novel species of the genus Ideonella isolated from streams.</title>
        <authorList>
            <person name="Lu H."/>
        </authorList>
    </citation>
    <scope>NUCLEOTIDE SEQUENCE [LARGE SCALE GENOMIC DNA]</scope>
    <source>
        <strain evidence="1 2">DXS29W</strain>
    </source>
</reference>
<dbReference type="RefSeq" id="WP_341429444.1">
    <property type="nucleotide sequence ID" value="NZ_JBBUTG010000050.1"/>
</dbReference>
<dbReference type="EMBL" id="JBBUTG010000050">
    <property type="protein sequence ID" value="MEK8035009.1"/>
    <property type="molecule type" value="Genomic_DNA"/>
</dbReference>
<dbReference type="Proteomes" id="UP001371218">
    <property type="component" value="Unassembled WGS sequence"/>
</dbReference>
<accession>A0ABU9C0W7</accession>